<feature type="non-terminal residue" evidence="1">
    <location>
        <position position="99"/>
    </location>
</feature>
<gene>
    <name evidence="1" type="ORF">PENTCL1PPCAC_23751</name>
</gene>
<dbReference type="Proteomes" id="UP001432027">
    <property type="component" value="Unassembled WGS sequence"/>
</dbReference>
<accession>A0AAV5U4Y5</accession>
<protein>
    <submittedName>
        <fullName evidence="1">Uncharacterized protein</fullName>
    </submittedName>
</protein>
<evidence type="ECO:0000313" key="2">
    <source>
        <dbReference type="Proteomes" id="UP001432027"/>
    </source>
</evidence>
<feature type="non-terminal residue" evidence="1">
    <location>
        <position position="1"/>
    </location>
</feature>
<organism evidence="1 2">
    <name type="scientific">Pristionchus entomophagus</name>
    <dbReference type="NCBI Taxonomy" id="358040"/>
    <lineage>
        <taxon>Eukaryota</taxon>
        <taxon>Metazoa</taxon>
        <taxon>Ecdysozoa</taxon>
        <taxon>Nematoda</taxon>
        <taxon>Chromadorea</taxon>
        <taxon>Rhabditida</taxon>
        <taxon>Rhabditina</taxon>
        <taxon>Diplogasteromorpha</taxon>
        <taxon>Diplogasteroidea</taxon>
        <taxon>Neodiplogasteridae</taxon>
        <taxon>Pristionchus</taxon>
    </lineage>
</organism>
<dbReference type="EMBL" id="BTSX01000005">
    <property type="protein sequence ID" value="GMT01577.1"/>
    <property type="molecule type" value="Genomic_DNA"/>
</dbReference>
<keyword evidence="2" id="KW-1185">Reference proteome</keyword>
<proteinExistence type="predicted"/>
<name>A0AAV5U4Y5_9BILA</name>
<sequence>SPSRSTVSLRLSIPSSGIRYAGDTRTDRCRTYLSRLLSSSIPCPSSSSLAATHTGANLDDVIPLPVLPRISMSNKRSVSPSCGVTRDDSSSYLLSIIPE</sequence>
<reference evidence="1" key="1">
    <citation type="submission" date="2023-10" db="EMBL/GenBank/DDBJ databases">
        <title>Genome assembly of Pristionchus species.</title>
        <authorList>
            <person name="Yoshida K."/>
            <person name="Sommer R.J."/>
        </authorList>
    </citation>
    <scope>NUCLEOTIDE SEQUENCE</scope>
    <source>
        <strain evidence="1">RS0144</strain>
    </source>
</reference>
<comment type="caution">
    <text evidence="1">The sequence shown here is derived from an EMBL/GenBank/DDBJ whole genome shotgun (WGS) entry which is preliminary data.</text>
</comment>
<dbReference type="AlphaFoldDB" id="A0AAV5U4Y5"/>
<evidence type="ECO:0000313" key="1">
    <source>
        <dbReference type="EMBL" id="GMT01577.1"/>
    </source>
</evidence>